<sequence>MTVINDVALQYDRVINQTIDGRTKPQLARDGKGRFLTDHRVHLSFTIEENRRVSRVLFAWHTARSLPTYASIDAIIFHEVEDGTRPGSDFSSITEINSRLYCIR</sequence>
<keyword evidence="2" id="KW-1185">Reference proteome</keyword>
<protein>
    <submittedName>
        <fullName evidence="1">Uncharacterized protein</fullName>
    </submittedName>
</protein>
<reference evidence="1 2" key="1">
    <citation type="submission" date="2023-03" db="EMBL/GenBank/DDBJ databases">
        <title>High recombination rates correlate with genetic variation in Cardiocondyla obscurior ants.</title>
        <authorList>
            <person name="Errbii M."/>
        </authorList>
    </citation>
    <scope>NUCLEOTIDE SEQUENCE [LARGE SCALE GENOMIC DNA]</scope>
    <source>
        <strain evidence="1">Alpha-2009</strain>
        <tissue evidence="1">Whole body</tissue>
    </source>
</reference>
<dbReference type="EMBL" id="JADYXP020000005">
    <property type="protein sequence ID" value="KAL0124654.1"/>
    <property type="molecule type" value="Genomic_DNA"/>
</dbReference>
<gene>
    <name evidence="1" type="ORF">PUN28_006485</name>
</gene>
<proteinExistence type="predicted"/>
<name>A0AAW2GBQ9_9HYME</name>
<organism evidence="1 2">
    <name type="scientific">Cardiocondyla obscurior</name>
    <dbReference type="NCBI Taxonomy" id="286306"/>
    <lineage>
        <taxon>Eukaryota</taxon>
        <taxon>Metazoa</taxon>
        <taxon>Ecdysozoa</taxon>
        <taxon>Arthropoda</taxon>
        <taxon>Hexapoda</taxon>
        <taxon>Insecta</taxon>
        <taxon>Pterygota</taxon>
        <taxon>Neoptera</taxon>
        <taxon>Endopterygota</taxon>
        <taxon>Hymenoptera</taxon>
        <taxon>Apocrita</taxon>
        <taxon>Aculeata</taxon>
        <taxon>Formicoidea</taxon>
        <taxon>Formicidae</taxon>
        <taxon>Myrmicinae</taxon>
        <taxon>Cardiocondyla</taxon>
    </lineage>
</organism>
<evidence type="ECO:0000313" key="1">
    <source>
        <dbReference type="EMBL" id="KAL0124654.1"/>
    </source>
</evidence>
<dbReference type="Proteomes" id="UP001430953">
    <property type="component" value="Unassembled WGS sequence"/>
</dbReference>
<evidence type="ECO:0000313" key="2">
    <source>
        <dbReference type="Proteomes" id="UP001430953"/>
    </source>
</evidence>
<accession>A0AAW2GBQ9</accession>
<dbReference type="AlphaFoldDB" id="A0AAW2GBQ9"/>
<comment type="caution">
    <text evidence="1">The sequence shown here is derived from an EMBL/GenBank/DDBJ whole genome shotgun (WGS) entry which is preliminary data.</text>
</comment>